<dbReference type="PANTHER" id="PTHR34075:SF5">
    <property type="entry name" value="BLR3430 PROTEIN"/>
    <property type="match status" value="1"/>
</dbReference>
<dbReference type="InterPro" id="IPR012340">
    <property type="entry name" value="NA-bd_OB-fold"/>
</dbReference>
<dbReference type="Pfam" id="PF01796">
    <property type="entry name" value="OB_ChsH2_C"/>
    <property type="match status" value="1"/>
</dbReference>
<gene>
    <name evidence="3" type="ORF">DDE18_21405</name>
</gene>
<dbReference type="Pfam" id="PF12172">
    <property type="entry name" value="zf-ChsH2"/>
    <property type="match status" value="1"/>
</dbReference>
<accession>A0A2T8F559</accession>
<dbReference type="AlphaFoldDB" id="A0A2T8F559"/>
<evidence type="ECO:0000259" key="2">
    <source>
        <dbReference type="Pfam" id="PF12172"/>
    </source>
</evidence>
<dbReference type="Gene3D" id="6.10.30.10">
    <property type="match status" value="1"/>
</dbReference>
<evidence type="ECO:0008006" key="5">
    <source>
        <dbReference type="Google" id="ProtNLM"/>
    </source>
</evidence>
<feature type="domain" description="ChsH2 C-terminal OB-fold" evidence="1">
    <location>
        <begin position="66"/>
        <end position="130"/>
    </location>
</feature>
<name>A0A2T8F559_9ACTN</name>
<dbReference type="InterPro" id="IPR002878">
    <property type="entry name" value="ChsH2_C"/>
</dbReference>
<dbReference type="Proteomes" id="UP000246018">
    <property type="component" value="Unassembled WGS sequence"/>
</dbReference>
<dbReference type="SUPFAM" id="SSF50249">
    <property type="entry name" value="Nucleic acid-binding proteins"/>
    <property type="match status" value="1"/>
</dbReference>
<evidence type="ECO:0000259" key="1">
    <source>
        <dbReference type="Pfam" id="PF01796"/>
    </source>
</evidence>
<feature type="domain" description="ChsH2 rubredoxin-like zinc ribbon" evidence="2">
    <location>
        <begin position="27"/>
        <end position="59"/>
    </location>
</feature>
<proteinExistence type="predicted"/>
<sequence length="149" mass="15968">MNESVRPGTGWSPAEVPPADEVTAAFWQATGEHRLTVQRCSACASVQHPPRAVCTGCSSMEHLAQVDATGEATVDVATTVHRAPRPDVVVPYTVARVRLAEGPLVLTRLEPPDPEGSGYAAGTRVVVHFHVLSDGRALPYFRPAPTEEY</sequence>
<evidence type="ECO:0000313" key="3">
    <source>
        <dbReference type="EMBL" id="PVG80810.1"/>
    </source>
</evidence>
<dbReference type="InterPro" id="IPR052513">
    <property type="entry name" value="Thioester_dehydratase-like"/>
</dbReference>
<organism evidence="3 4">
    <name type="scientific">Nocardioides gansuensis</name>
    <dbReference type="NCBI Taxonomy" id="2138300"/>
    <lineage>
        <taxon>Bacteria</taxon>
        <taxon>Bacillati</taxon>
        <taxon>Actinomycetota</taxon>
        <taxon>Actinomycetes</taxon>
        <taxon>Propionibacteriales</taxon>
        <taxon>Nocardioidaceae</taxon>
        <taxon>Nocardioides</taxon>
    </lineage>
</organism>
<dbReference type="OrthoDB" id="7470921at2"/>
<keyword evidence="4" id="KW-1185">Reference proteome</keyword>
<reference evidence="3 4" key="1">
    <citation type="submission" date="2018-04" db="EMBL/GenBank/DDBJ databases">
        <title>Genome of Nocardioides gansuensis WSJ-1.</title>
        <authorList>
            <person name="Wu S."/>
            <person name="Wang G."/>
        </authorList>
    </citation>
    <scope>NUCLEOTIDE SEQUENCE [LARGE SCALE GENOMIC DNA]</scope>
    <source>
        <strain evidence="3 4">WSJ-1</strain>
    </source>
</reference>
<dbReference type="EMBL" id="QDGZ01000013">
    <property type="protein sequence ID" value="PVG80810.1"/>
    <property type="molecule type" value="Genomic_DNA"/>
</dbReference>
<dbReference type="InterPro" id="IPR022002">
    <property type="entry name" value="ChsH2_Znr"/>
</dbReference>
<protein>
    <recommendedName>
        <fullName evidence="5">DNA-binding protein</fullName>
    </recommendedName>
</protein>
<comment type="caution">
    <text evidence="3">The sequence shown here is derived from an EMBL/GenBank/DDBJ whole genome shotgun (WGS) entry which is preliminary data.</text>
</comment>
<evidence type="ECO:0000313" key="4">
    <source>
        <dbReference type="Proteomes" id="UP000246018"/>
    </source>
</evidence>
<dbReference type="RefSeq" id="WP_116574437.1">
    <property type="nucleotide sequence ID" value="NZ_QDGZ01000013.1"/>
</dbReference>
<dbReference type="PANTHER" id="PTHR34075">
    <property type="entry name" value="BLR3430 PROTEIN"/>
    <property type="match status" value="1"/>
</dbReference>